<reference evidence="9 10" key="1">
    <citation type="submission" date="2018-04" db="EMBL/GenBank/DDBJ databases">
        <authorList>
            <person name="Eckel V.P."/>
            <person name="Vogel R.F."/>
        </authorList>
    </citation>
    <scope>NUCLEOTIDE SEQUENCE [LARGE SCALE GENOMIC DNA]</scope>
    <source>
        <strain evidence="10">TMW 2.1764</strain>
    </source>
</reference>
<feature type="transmembrane region" description="Helical" evidence="7">
    <location>
        <begin position="281"/>
        <end position="307"/>
    </location>
</feature>
<dbReference type="Gene3D" id="1.10.3720.10">
    <property type="entry name" value="MetI-like"/>
    <property type="match status" value="1"/>
</dbReference>
<proteinExistence type="inferred from homology"/>
<keyword evidence="3" id="KW-1003">Cell membrane</keyword>
<evidence type="ECO:0000256" key="3">
    <source>
        <dbReference type="ARBA" id="ARBA00022475"/>
    </source>
</evidence>
<evidence type="ECO:0000256" key="1">
    <source>
        <dbReference type="ARBA" id="ARBA00004651"/>
    </source>
</evidence>
<feature type="transmembrane region" description="Helical" evidence="7">
    <location>
        <begin position="12"/>
        <end position="30"/>
    </location>
</feature>
<dbReference type="InterPro" id="IPR035906">
    <property type="entry name" value="MetI-like_sf"/>
</dbReference>
<feature type="transmembrane region" description="Helical" evidence="7">
    <location>
        <begin position="101"/>
        <end position="121"/>
    </location>
</feature>
<keyword evidence="6 7" id="KW-0472">Membrane</keyword>
<evidence type="ECO:0000313" key="10">
    <source>
        <dbReference type="Proteomes" id="UP000325415"/>
    </source>
</evidence>
<sequence length="314" mass="33239">MRKTIGTRIVRSILVLLVVIVAVNHLVALLPGDATMLLLGQDATAQQRAQLRQDLGLDKTELQRLGGWFGGILRGDWGTSFASGRPVLHEIASRLPVTLEVVLLGQAVAVILALLIATFSVRHINGAADRTLSGLSFLMLSVPSFVIGLLLIYIFAVTLNVLPASGYVPFAQNPGKNLVTMIMPALTMGLGEAAVYARTLRGSLIATMSQPYMDAAHARGASPWKALWTRALRPSSVSFVTLVGMNIGVSMGGSLIIENIFGIPGIGRLAVTALQGRDIPLLQGIVVFAACAVLIMSMLVDVAAYLINPSGAHE</sequence>
<dbReference type="Pfam" id="PF00528">
    <property type="entry name" value="BPD_transp_1"/>
    <property type="match status" value="1"/>
</dbReference>
<evidence type="ECO:0000256" key="2">
    <source>
        <dbReference type="ARBA" id="ARBA00022448"/>
    </source>
</evidence>
<dbReference type="GeneID" id="78126865"/>
<keyword evidence="10" id="KW-1185">Reference proteome</keyword>
<dbReference type="AlphaFoldDB" id="A0A5N6S6L7"/>
<dbReference type="InterPro" id="IPR045621">
    <property type="entry name" value="BPD_transp_1_N"/>
</dbReference>
<dbReference type="GO" id="GO:0005886">
    <property type="term" value="C:plasma membrane"/>
    <property type="evidence" value="ECO:0007669"/>
    <property type="project" value="UniProtKB-SubCell"/>
</dbReference>
<evidence type="ECO:0000256" key="7">
    <source>
        <dbReference type="RuleBase" id="RU363032"/>
    </source>
</evidence>
<keyword evidence="5 7" id="KW-1133">Transmembrane helix</keyword>
<evidence type="ECO:0000313" key="9">
    <source>
        <dbReference type="EMBL" id="KAE8129251.1"/>
    </source>
</evidence>
<accession>A0A5N6S6L7</accession>
<comment type="similarity">
    <text evidence="7">Belongs to the binding-protein-dependent transport system permease family.</text>
</comment>
<feature type="transmembrane region" description="Helical" evidence="7">
    <location>
        <begin position="178"/>
        <end position="197"/>
    </location>
</feature>
<comment type="caution">
    <text evidence="9">The sequence shown here is derived from an EMBL/GenBank/DDBJ whole genome shotgun (WGS) entry which is preliminary data.</text>
</comment>
<evidence type="ECO:0000256" key="6">
    <source>
        <dbReference type="ARBA" id="ARBA00023136"/>
    </source>
</evidence>
<gene>
    <name evidence="9" type="ORF">DDE84_04060</name>
</gene>
<dbReference type="RefSeq" id="WP_152580456.1">
    <property type="nucleotide sequence ID" value="NZ_QDAG01000003.1"/>
</dbReference>
<dbReference type="InterPro" id="IPR000515">
    <property type="entry name" value="MetI-like"/>
</dbReference>
<feature type="domain" description="ABC transmembrane type-1" evidence="8">
    <location>
        <begin position="95"/>
        <end position="304"/>
    </location>
</feature>
<feature type="transmembrane region" description="Helical" evidence="7">
    <location>
        <begin position="239"/>
        <end position="261"/>
    </location>
</feature>
<dbReference type="SUPFAM" id="SSF161098">
    <property type="entry name" value="MetI-like"/>
    <property type="match status" value="1"/>
</dbReference>
<dbReference type="PROSITE" id="PS50928">
    <property type="entry name" value="ABC_TM1"/>
    <property type="match status" value="1"/>
</dbReference>
<dbReference type="OrthoDB" id="9778910at2"/>
<dbReference type="GO" id="GO:0055085">
    <property type="term" value="P:transmembrane transport"/>
    <property type="evidence" value="ECO:0007669"/>
    <property type="project" value="InterPro"/>
</dbReference>
<feature type="transmembrane region" description="Helical" evidence="7">
    <location>
        <begin position="133"/>
        <end position="158"/>
    </location>
</feature>
<dbReference type="PANTHER" id="PTHR43163">
    <property type="entry name" value="DIPEPTIDE TRANSPORT SYSTEM PERMEASE PROTEIN DPPB-RELATED"/>
    <property type="match status" value="1"/>
</dbReference>
<evidence type="ECO:0000259" key="8">
    <source>
        <dbReference type="PROSITE" id="PS50928"/>
    </source>
</evidence>
<name>A0A5N6S6L7_9BIFI</name>
<dbReference type="Proteomes" id="UP000325415">
    <property type="component" value="Unassembled WGS sequence"/>
</dbReference>
<organism evidence="9 10">
    <name type="scientific">Bifidobacterium tibiigranuli</name>
    <dbReference type="NCBI Taxonomy" id="2172043"/>
    <lineage>
        <taxon>Bacteria</taxon>
        <taxon>Bacillati</taxon>
        <taxon>Actinomycetota</taxon>
        <taxon>Actinomycetes</taxon>
        <taxon>Bifidobacteriales</taxon>
        <taxon>Bifidobacteriaceae</taxon>
        <taxon>Bifidobacterium</taxon>
    </lineage>
</organism>
<dbReference type="EMBL" id="QDAG01000003">
    <property type="protein sequence ID" value="KAE8129251.1"/>
    <property type="molecule type" value="Genomic_DNA"/>
</dbReference>
<dbReference type="PANTHER" id="PTHR43163:SF6">
    <property type="entry name" value="DIPEPTIDE TRANSPORT SYSTEM PERMEASE PROTEIN DPPB-RELATED"/>
    <property type="match status" value="1"/>
</dbReference>
<keyword evidence="2 7" id="KW-0813">Transport</keyword>
<evidence type="ECO:0000256" key="5">
    <source>
        <dbReference type="ARBA" id="ARBA00022989"/>
    </source>
</evidence>
<keyword evidence="4 7" id="KW-0812">Transmembrane</keyword>
<evidence type="ECO:0000256" key="4">
    <source>
        <dbReference type="ARBA" id="ARBA00022692"/>
    </source>
</evidence>
<protein>
    <submittedName>
        <fullName evidence="9">ABC transporter permease</fullName>
    </submittedName>
</protein>
<dbReference type="Pfam" id="PF19300">
    <property type="entry name" value="BPD_transp_1_N"/>
    <property type="match status" value="1"/>
</dbReference>
<dbReference type="CDD" id="cd06261">
    <property type="entry name" value="TM_PBP2"/>
    <property type="match status" value="1"/>
</dbReference>
<comment type="subcellular location">
    <subcellularLocation>
        <location evidence="1 7">Cell membrane</location>
        <topology evidence="1 7">Multi-pass membrane protein</topology>
    </subcellularLocation>
</comment>